<dbReference type="GO" id="GO:0005737">
    <property type="term" value="C:cytoplasm"/>
    <property type="evidence" value="ECO:0007669"/>
    <property type="project" value="TreeGrafter"/>
</dbReference>
<proteinExistence type="predicted"/>
<accession>A0A5J5K0W9</accession>
<feature type="domain" description="Aminoglycoside phosphotransferase" evidence="1">
    <location>
        <begin position="21"/>
        <end position="235"/>
    </location>
</feature>
<dbReference type="Gene3D" id="3.90.1200.10">
    <property type="match status" value="1"/>
</dbReference>
<dbReference type="Proteomes" id="UP000327011">
    <property type="component" value="Unassembled WGS sequence"/>
</dbReference>
<dbReference type="Gene3D" id="3.30.200.20">
    <property type="entry name" value="Phosphorylase Kinase, domain 1"/>
    <property type="match status" value="1"/>
</dbReference>
<keyword evidence="2" id="KW-0808">Transferase</keyword>
<dbReference type="PANTHER" id="PTHR22603">
    <property type="entry name" value="CHOLINE/ETHANOALAMINE KINASE"/>
    <property type="match status" value="1"/>
</dbReference>
<evidence type="ECO:0000259" key="1">
    <source>
        <dbReference type="Pfam" id="PF01636"/>
    </source>
</evidence>
<evidence type="ECO:0000313" key="2">
    <source>
        <dbReference type="EMBL" id="KAA9376508.1"/>
    </source>
</evidence>
<evidence type="ECO:0000313" key="3">
    <source>
        <dbReference type="Proteomes" id="UP000327011"/>
    </source>
</evidence>
<dbReference type="GO" id="GO:0006646">
    <property type="term" value="P:phosphatidylethanolamine biosynthetic process"/>
    <property type="evidence" value="ECO:0007669"/>
    <property type="project" value="TreeGrafter"/>
</dbReference>
<comment type="caution">
    <text evidence="2">The sequence shown here is derived from an EMBL/GenBank/DDBJ whole genome shotgun (WGS) entry which is preliminary data.</text>
</comment>
<dbReference type="SUPFAM" id="SSF56112">
    <property type="entry name" value="Protein kinase-like (PK-like)"/>
    <property type="match status" value="1"/>
</dbReference>
<dbReference type="InterPro" id="IPR002575">
    <property type="entry name" value="Aminoglycoside_PTrfase"/>
</dbReference>
<sequence length="307" mass="33058">MPDPVGDVRDVVTGWAGRPLTFTPITGGLSHHVARIDSADGDRWILRVLDPRITEAGLGIPLDQEIANTVAAAAAGVGPRVVHVLPGALVLEYVEGVTLDVPAVAARIEEVAAACRRLHAGLRFANDFSIFGTLRDYLARCRAHDLALPAGFEDVLPLAHDIEAAFARRPLPSVPCHNDLICGNLIATSGGVRIVDYQLSGNNDPCFELGDIAAEAGFDPGQVVRLTRAYFGDDEHVPRVRLNLIMANLTWALWFVVHRGLVRDRALPALDYDAEAAEKFARAVRDLADPCFGRLIDGVSGRISRTG</sequence>
<dbReference type="Pfam" id="PF01636">
    <property type="entry name" value="APH"/>
    <property type="match status" value="1"/>
</dbReference>
<dbReference type="PANTHER" id="PTHR22603:SF66">
    <property type="entry name" value="ETHANOLAMINE KINASE"/>
    <property type="match status" value="1"/>
</dbReference>
<dbReference type="AlphaFoldDB" id="A0A5J5K0W9"/>
<reference evidence="2 3" key="1">
    <citation type="submission" date="2019-09" db="EMBL/GenBank/DDBJ databases">
        <title>Screening of Novel Bioactive Compounds from Soil-Associated.</title>
        <authorList>
            <person name="Gong X."/>
        </authorList>
    </citation>
    <scope>NUCLEOTIDE SEQUENCE [LARGE SCALE GENOMIC DNA]</scope>
    <source>
        <strain evidence="2 3">Gxj-6</strain>
    </source>
</reference>
<dbReference type="RefSeq" id="WP_150936126.1">
    <property type="nucleotide sequence ID" value="NZ_VYTZ01000008.1"/>
</dbReference>
<dbReference type="GO" id="GO:0004305">
    <property type="term" value="F:ethanolamine kinase activity"/>
    <property type="evidence" value="ECO:0007669"/>
    <property type="project" value="TreeGrafter"/>
</dbReference>
<keyword evidence="3" id="KW-1185">Reference proteome</keyword>
<gene>
    <name evidence="2" type="ORF">F5972_24190</name>
</gene>
<organism evidence="2 3">
    <name type="scientific">Microbispora cellulosiformans</name>
    <dbReference type="NCBI Taxonomy" id="2614688"/>
    <lineage>
        <taxon>Bacteria</taxon>
        <taxon>Bacillati</taxon>
        <taxon>Actinomycetota</taxon>
        <taxon>Actinomycetes</taxon>
        <taxon>Streptosporangiales</taxon>
        <taxon>Streptosporangiaceae</taxon>
        <taxon>Microbispora</taxon>
    </lineage>
</organism>
<name>A0A5J5K0W9_9ACTN</name>
<protein>
    <submittedName>
        <fullName evidence="2">Phosphotransferase</fullName>
    </submittedName>
</protein>
<dbReference type="InterPro" id="IPR011009">
    <property type="entry name" value="Kinase-like_dom_sf"/>
</dbReference>
<dbReference type="EMBL" id="VYTZ01000008">
    <property type="protein sequence ID" value="KAA9376508.1"/>
    <property type="molecule type" value="Genomic_DNA"/>
</dbReference>